<sequence length="152" mass="17491">MKNLETKIPPVFIVLVLGALMWAAKQMTPVLHNTTWHIAVACLVFLVGVGVAVSGAVIFKLEKTTVNPTKPDTASHLVTQGIFQFTRNPMYLGMLFTLIAWGIYLFAPINILFVIVFVFYMNHFQIRPEERAMRKLFGEEFEQYSRKVRRWI</sequence>
<proteinExistence type="predicted"/>
<feature type="transmembrane region" description="Helical" evidence="5">
    <location>
        <begin position="36"/>
        <end position="59"/>
    </location>
</feature>
<evidence type="ECO:0000256" key="3">
    <source>
        <dbReference type="ARBA" id="ARBA00022989"/>
    </source>
</evidence>
<feature type="transmembrane region" description="Helical" evidence="5">
    <location>
        <begin position="98"/>
        <end position="121"/>
    </location>
</feature>
<dbReference type="GO" id="GO:0012505">
    <property type="term" value="C:endomembrane system"/>
    <property type="evidence" value="ECO:0007669"/>
    <property type="project" value="UniProtKB-SubCell"/>
</dbReference>
<evidence type="ECO:0000256" key="1">
    <source>
        <dbReference type="ARBA" id="ARBA00004127"/>
    </source>
</evidence>
<keyword evidence="4 5" id="KW-0472">Membrane</keyword>
<protein>
    <submittedName>
        <fullName evidence="6">Isoprenylcysteine carboxylmethyltransferase family protein</fullName>
    </submittedName>
</protein>
<reference evidence="6" key="1">
    <citation type="submission" date="2021-03" db="EMBL/GenBank/DDBJ databases">
        <title>Complete Genome of Pseudoalteromonas xiamenensis STKMTI.2, a new potential marine bacterium producing anti-Vibrio compounds.</title>
        <authorList>
            <person name="Handayani D.P."/>
            <person name="Isnansetyo A."/>
            <person name="Istiqomah I."/>
            <person name="Jumina J."/>
        </authorList>
    </citation>
    <scope>NUCLEOTIDE SEQUENCE</scope>
    <source>
        <strain evidence="6">STKMTI.2</strain>
        <plasmid evidence="6">unnamed5</plasmid>
    </source>
</reference>
<dbReference type="PANTHER" id="PTHR12714:SF24">
    <property type="entry name" value="SLR1182 PROTEIN"/>
    <property type="match status" value="1"/>
</dbReference>
<keyword evidence="3 5" id="KW-1133">Transmembrane helix</keyword>
<keyword evidence="6" id="KW-0614">Plasmid</keyword>
<dbReference type="Pfam" id="PF04191">
    <property type="entry name" value="PEMT"/>
    <property type="match status" value="1"/>
</dbReference>
<name>A0A975HMZ7_9GAMM</name>
<evidence type="ECO:0000313" key="6">
    <source>
        <dbReference type="EMBL" id="QTH73628.1"/>
    </source>
</evidence>
<dbReference type="EMBL" id="CP072135">
    <property type="protein sequence ID" value="QTH73628.1"/>
    <property type="molecule type" value="Genomic_DNA"/>
</dbReference>
<dbReference type="InterPro" id="IPR007318">
    <property type="entry name" value="Phopholipid_MeTrfase"/>
</dbReference>
<geneLocation type="plasmid" evidence="6 7">
    <name>unnamed5</name>
</geneLocation>
<evidence type="ECO:0000256" key="4">
    <source>
        <dbReference type="ARBA" id="ARBA00023136"/>
    </source>
</evidence>
<comment type="subcellular location">
    <subcellularLocation>
        <location evidence="1">Endomembrane system</location>
        <topology evidence="1">Multi-pass membrane protein</topology>
    </subcellularLocation>
</comment>
<dbReference type="Gene3D" id="1.20.120.1630">
    <property type="match status" value="1"/>
</dbReference>
<evidence type="ECO:0000256" key="2">
    <source>
        <dbReference type="ARBA" id="ARBA00022692"/>
    </source>
</evidence>
<keyword evidence="7" id="KW-1185">Reference proteome</keyword>
<dbReference type="RefSeq" id="WP_208845260.1">
    <property type="nucleotide sequence ID" value="NZ_CP072135.1"/>
</dbReference>
<feature type="transmembrane region" description="Helical" evidence="5">
    <location>
        <begin position="6"/>
        <end position="24"/>
    </location>
</feature>
<organism evidence="6 7">
    <name type="scientific">Pseudoalteromonas xiamenensis</name>
    <dbReference type="NCBI Taxonomy" id="882626"/>
    <lineage>
        <taxon>Bacteria</taxon>
        <taxon>Pseudomonadati</taxon>
        <taxon>Pseudomonadota</taxon>
        <taxon>Gammaproteobacteria</taxon>
        <taxon>Alteromonadales</taxon>
        <taxon>Pseudoalteromonadaceae</taxon>
        <taxon>Pseudoalteromonas</taxon>
    </lineage>
</organism>
<gene>
    <name evidence="6" type="ORF">J5O05_19390</name>
</gene>
<accession>A0A975HMZ7</accession>
<dbReference type="KEGG" id="pxi:J5O05_19390"/>
<keyword evidence="2 5" id="KW-0812">Transmembrane</keyword>
<evidence type="ECO:0000256" key="5">
    <source>
        <dbReference type="SAM" id="Phobius"/>
    </source>
</evidence>
<dbReference type="PANTHER" id="PTHR12714">
    <property type="entry name" value="PROTEIN-S ISOPRENYLCYSTEINE O-METHYLTRANSFERASE"/>
    <property type="match status" value="1"/>
</dbReference>
<dbReference type="Proteomes" id="UP000664904">
    <property type="component" value="Plasmid unnamed5"/>
</dbReference>
<dbReference type="AlphaFoldDB" id="A0A975HMZ7"/>
<dbReference type="GO" id="GO:0016740">
    <property type="term" value="F:transferase activity"/>
    <property type="evidence" value="ECO:0007669"/>
    <property type="project" value="UniProtKB-ARBA"/>
</dbReference>
<evidence type="ECO:0000313" key="7">
    <source>
        <dbReference type="Proteomes" id="UP000664904"/>
    </source>
</evidence>